<dbReference type="PANTHER" id="PTHR14327:SF1">
    <property type="entry name" value="CATION CHANNEL SPERM-ASSOCIATED AUXILIARY SUBUNIT GAMMA"/>
    <property type="match status" value="1"/>
</dbReference>
<accession>A0AAD5YBD8</accession>
<dbReference type="GO" id="GO:0031514">
    <property type="term" value="C:motile cilium"/>
    <property type="evidence" value="ECO:0007669"/>
    <property type="project" value="TreeGrafter"/>
</dbReference>
<feature type="domain" description="CATSPERG C-terminal" evidence="3">
    <location>
        <begin position="14"/>
        <end position="181"/>
    </location>
</feature>
<dbReference type="EMBL" id="JADGKB010000001">
    <property type="protein sequence ID" value="KAJ3262497.1"/>
    <property type="molecule type" value="Genomic_DNA"/>
</dbReference>
<evidence type="ECO:0000256" key="2">
    <source>
        <dbReference type="SAM" id="Phobius"/>
    </source>
</evidence>
<proteinExistence type="predicted"/>
<gene>
    <name evidence="4" type="ORF">HK103_000026</name>
</gene>
<organism evidence="4 5">
    <name type="scientific">Boothiomyces macroporosus</name>
    <dbReference type="NCBI Taxonomy" id="261099"/>
    <lineage>
        <taxon>Eukaryota</taxon>
        <taxon>Fungi</taxon>
        <taxon>Fungi incertae sedis</taxon>
        <taxon>Chytridiomycota</taxon>
        <taxon>Chytridiomycota incertae sedis</taxon>
        <taxon>Chytridiomycetes</taxon>
        <taxon>Rhizophydiales</taxon>
        <taxon>Terramycetaceae</taxon>
        <taxon>Boothiomyces</taxon>
    </lineage>
</organism>
<feature type="transmembrane region" description="Helical" evidence="2">
    <location>
        <begin position="161"/>
        <end position="181"/>
    </location>
</feature>
<keyword evidence="2" id="KW-0812">Transmembrane</keyword>
<dbReference type="GO" id="GO:0036128">
    <property type="term" value="C:CatSper complex"/>
    <property type="evidence" value="ECO:0007669"/>
    <property type="project" value="InterPro"/>
</dbReference>
<keyword evidence="2" id="KW-1133">Transmembrane helix</keyword>
<dbReference type="AlphaFoldDB" id="A0AAD5YBD8"/>
<dbReference type="InterPro" id="IPR028246">
    <property type="entry name" value="CATSPERG"/>
</dbReference>
<evidence type="ECO:0000313" key="5">
    <source>
        <dbReference type="Proteomes" id="UP001210925"/>
    </source>
</evidence>
<dbReference type="Pfam" id="PF22846">
    <property type="entry name" value="CATSPERG_C"/>
    <property type="match status" value="1"/>
</dbReference>
<dbReference type="PANTHER" id="PTHR14327">
    <property type="entry name" value="CATION CHANNEL SPERM-ASSOCIATED PROTEIN SUBUNIT GAMMA"/>
    <property type="match status" value="1"/>
</dbReference>
<reference evidence="4" key="1">
    <citation type="submission" date="2020-05" db="EMBL/GenBank/DDBJ databases">
        <title>Phylogenomic resolution of chytrid fungi.</title>
        <authorList>
            <person name="Stajich J.E."/>
            <person name="Amses K."/>
            <person name="Simmons R."/>
            <person name="Seto K."/>
            <person name="Myers J."/>
            <person name="Bonds A."/>
            <person name="Quandt C.A."/>
            <person name="Barry K."/>
            <person name="Liu P."/>
            <person name="Grigoriev I."/>
            <person name="Longcore J.E."/>
            <person name="James T.Y."/>
        </authorList>
    </citation>
    <scope>NUCLEOTIDE SEQUENCE</scope>
    <source>
        <strain evidence="4">PLAUS21</strain>
    </source>
</reference>
<keyword evidence="5" id="KW-1185">Reference proteome</keyword>
<protein>
    <recommendedName>
        <fullName evidence="3">CATSPERG C-terminal domain-containing protein</fullName>
    </recommendedName>
</protein>
<feature type="region of interest" description="Disordered" evidence="1">
    <location>
        <begin position="242"/>
        <end position="270"/>
    </location>
</feature>
<dbReference type="Proteomes" id="UP001210925">
    <property type="component" value="Unassembled WGS sequence"/>
</dbReference>
<keyword evidence="2" id="KW-0472">Membrane</keyword>
<name>A0AAD5YBD8_9FUNG</name>
<dbReference type="InterPro" id="IPR053873">
    <property type="entry name" value="CATSPERG_C"/>
</dbReference>
<evidence type="ECO:0000259" key="3">
    <source>
        <dbReference type="Pfam" id="PF22846"/>
    </source>
</evidence>
<comment type="caution">
    <text evidence="4">The sequence shown here is derived from an EMBL/GenBank/DDBJ whole genome shotgun (WGS) entry which is preliminary data.</text>
</comment>
<evidence type="ECO:0000313" key="4">
    <source>
        <dbReference type="EMBL" id="KAJ3262497.1"/>
    </source>
</evidence>
<sequence>MHTISAKYPALNVAFYPNFVIDDAITGENSSFIYDFYLQVVGGGSSNVRLTNYTTDQISSYNPNSKLSNYNSLIYIITNNDATNDFTFNGSDTSTGINWKCKAGSPCYNIPATNFGSTPFYYFTLQITAIPSSDTIETYCNLNANITVGLVHIPASLETQLLSIFITALICFFFTGIYFWFSEAIVHPATPPEEKNTVRFFNIEVDDQFERKASLIIPPSTKLHPTIAEEQEEVLDVQLKNGEELEEQSPDLDAPMDISDSSDSDIEPSGSLHALNKIGLSLSTSKLNKE</sequence>
<evidence type="ECO:0000256" key="1">
    <source>
        <dbReference type="SAM" id="MobiDB-lite"/>
    </source>
</evidence>